<keyword evidence="1" id="KW-0479">Metal-binding</keyword>
<dbReference type="PANTHER" id="PTHR35805">
    <property type="entry name" value="ASPARTATE CARBAMOYLTRANSFERASE REGULATORY CHAIN"/>
    <property type="match status" value="1"/>
</dbReference>
<evidence type="ECO:0000256" key="2">
    <source>
        <dbReference type="ARBA" id="ARBA00022833"/>
    </source>
</evidence>
<evidence type="ECO:0000256" key="3">
    <source>
        <dbReference type="ARBA" id="ARBA00022975"/>
    </source>
</evidence>
<reference evidence="6" key="2">
    <citation type="submission" date="2021-04" db="EMBL/GenBank/DDBJ databases">
        <authorList>
            <person name="Gilroy R."/>
        </authorList>
    </citation>
    <scope>NUCLEOTIDE SEQUENCE</scope>
    <source>
        <strain evidence="6">ChiHcolR34-3080</strain>
    </source>
</reference>
<dbReference type="GO" id="GO:0006221">
    <property type="term" value="P:pyrimidine nucleotide biosynthetic process"/>
    <property type="evidence" value="ECO:0007669"/>
    <property type="project" value="UniProtKB-KW"/>
</dbReference>
<dbReference type="SUPFAM" id="SSF57825">
    <property type="entry name" value="Aspartate carbamoyltransferase, Regulatory-chain, C-terminal domain"/>
    <property type="match status" value="1"/>
</dbReference>
<feature type="domain" description="Aspartate carbamoyltransferase regulatory subunit C-terminal" evidence="5">
    <location>
        <begin position="100"/>
        <end position="141"/>
    </location>
</feature>
<sequence>MLNIDEIQNGIVIDHIKAGTAVGLMDLLGIKSNRTASVALIQNARSSKSPTGRKDIIKVEGDAAWLNLDVLAYLDPNITVTTIQDGKAVKKEKPQPPRRLVNIVRCRNPRCISTVEEECDQIFELGAGGKYRCIYCEQELQVKRD</sequence>
<comment type="caution">
    <text evidence="6">The sequence shown here is derived from an EMBL/GenBank/DDBJ whole genome shotgun (WGS) entry which is preliminary data.</text>
</comment>
<dbReference type="SUPFAM" id="SSF54893">
    <property type="entry name" value="Aspartate carbamoyltransferase, Regulatory-chain, N-terminal domain"/>
    <property type="match status" value="1"/>
</dbReference>
<dbReference type="AlphaFoldDB" id="A0A9D1TWF5"/>
<dbReference type="Pfam" id="PF02748">
    <property type="entry name" value="PyrI_C"/>
    <property type="match status" value="1"/>
</dbReference>
<evidence type="ECO:0000313" key="7">
    <source>
        <dbReference type="Proteomes" id="UP000823933"/>
    </source>
</evidence>
<dbReference type="Gene3D" id="3.30.70.140">
    <property type="entry name" value="Aspartate carbamoyltransferase regulatory subunit, N-terminal domain"/>
    <property type="match status" value="1"/>
</dbReference>
<gene>
    <name evidence="6" type="ORF">H9890_05705</name>
</gene>
<dbReference type="EMBL" id="DXHQ01000069">
    <property type="protein sequence ID" value="HIW08882.1"/>
    <property type="molecule type" value="Genomic_DNA"/>
</dbReference>
<dbReference type="GO" id="GO:0009347">
    <property type="term" value="C:aspartate carbamoyltransferase complex"/>
    <property type="evidence" value="ECO:0007669"/>
    <property type="project" value="InterPro"/>
</dbReference>
<dbReference type="InterPro" id="IPR036793">
    <property type="entry name" value="Asp_carbatrfase_reg_N_sf"/>
</dbReference>
<protein>
    <submittedName>
        <fullName evidence="6">Aspartate carbamoyltransferase regulatory subunit</fullName>
    </submittedName>
</protein>
<dbReference type="PANTHER" id="PTHR35805:SF1">
    <property type="entry name" value="ASPARTATE CARBAMOYLTRANSFERASE REGULATORY CHAIN"/>
    <property type="match status" value="1"/>
</dbReference>
<evidence type="ECO:0000259" key="4">
    <source>
        <dbReference type="Pfam" id="PF01948"/>
    </source>
</evidence>
<name>A0A9D1TWF5_9FIRM</name>
<dbReference type="InterPro" id="IPR020542">
    <property type="entry name" value="Asp_carbamoyltrfase_reg_C"/>
</dbReference>
<dbReference type="GO" id="GO:0006207">
    <property type="term" value="P:'de novo' pyrimidine nucleobase biosynthetic process"/>
    <property type="evidence" value="ECO:0007669"/>
    <property type="project" value="InterPro"/>
</dbReference>
<evidence type="ECO:0000313" key="6">
    <source>
        <dbReference type="EMBL" id="HIW08882.1"/>
    </source>
</evidence>
<keyword evidence="3" id="KW-0665">Pyrimidine biosynthesis</keyword>
<proteinExistence type="predicted"/>
<organism evidence="6 7">
    <name type="scientific">Candidatus Faecalibacterium intestinigallinarum</name>
    <dbReference type="NCBI Taxonomy" id="2838581"/>
    <lineage>
        <taxon>Bacteria</taxon>
        <taxon>Bacillati</taxon>
        <taxon>Bacillota</taxon>
        <taxon>Clostridia</taxon>
        <taxon>Eubacteriales</taxon>
        <taxon>Oscillospiraceae</taxon>
        <taxon>Faecalibacterium</taxon>
    </lineage>
</organism>
<dbReference type="GO" id="GO:0046872">
    <property type="term" value="F:metal ion binding"/>
    <property type="evidence" value="ECO:0007669"/>
    <property type="project" value="UniProtKB-KW"/>
</dbReference>
<dbReference type="Gene3D" id="2.30.30.20">
    <property type="entry name" value="Aspartate carbamoyltransferase regulatory subunit, C-terminal domain"/>
    <property type="match status" value="1"/>
</dbReference>
<dbReference type="InterPro" id="IPR036792">
    <property type="entry name" value="Asp_carbatrfase_reg_C_sf"/>
</dbReference>
<keyword evidence="2" id="KW-0862">Zinc</keyword>
<reference evidence="6" key="1">
    <citation type="journal article" date="2021" name="PeerJ">
        <title>Extensive microbial diversity within the chicken gut microbiome revealed by metagenomics and culture.</title>
        <authorList>
            <person name="Gilroy R."/>
            <person name="Ravi A."/>
            <person name="Getino M."/>
            <person name="Pursley I."/>
            <person name="Horton D.L."/>
            <person name="Alikhan N.F."/>
            <person name="Baker D."/>
            <person name="Gharbi K."/>
            <person name="Hall N."/>
            <person name="Watson M."/>
            <person name="Adriaenssens E.M."/>
            <person name="Foster-Nyarko E."/>
            <person name="Jarju S."/>
            <person name="Secka A."/>
            <person name="Antonio M."/>
            <person name="Oren A."/>
            <person name="Chaudhuri R.R."/>
            <person name="La Ragione R."/>
            <person name="Hildebrand F."/>
            <person name="Pallen M.J."/>
        </authorList>
    </citation>
    <scope>NUCLEOTIDE SEQUENCE</scope>
    <source>
        <strain evidence="6">ChiHcolR34-3080</strain>
    </source>
</reference>
<dbReference type="InterPro" id="IPR002801">
    <property type="entry name" value="Asp_carbamoylTrfase_reg"/>
</dbReference>
<dbReference type="InterPro" id="IPR020545">
    <property type="entry name" value="Asp_carbamoyltransf_reg_N"/>
</dbReference>
<dbReference type="Pfam" id="PF01948">
    <property type="entry name" value="PyrI"/>
    <property type="match status" value="1"/>
</dbReference>
<accession>A0A9D1TWF5</accession>
<evidence type="ECO:0000256" key="1">
    <source>
        <dbReference type="ARBA" id="ARBA00022723"/>
    </source>
</evidence>
<dbReference type="Proteomes" id="UP000823933">
    <property type="component" value="Unassembled WGS sequence"/>
</dbReference>
<evidence type="ECO:0000259" key="5">
    <source>
        <dbReference type="Pfam" id="PF02748"/>
    </source>
</evidence>
<feature type="domain" description="Aspartate carbamoyltransferase regulatory subunit N-terminal" evidence="4">
    <location>
        <begin position="2"/>
        <end position="93"/>
    </location>
</feature>